<dbReference type="EMBL" id="JYDO01000176">
    <property type="protein sequence ID" value="KRZ68066.1"/>
    <property type="molecule type" value="Genomic_DNA"/>
</dbReference>
<dbReference type="GO" id="GO:0055037">
    <property type="term" value="C:recycling endosome"/>
    <property type="evidence" value="ECO:0007669"/>
    <property type="project" value="TreeGrafter"/>
</dbReference>
<gene>
    <name evidence="3" type="primary">DENND6A</name>
    <name evidence="3" type="ORF">T10_11712</name>
</gene>
<comment type="similarity">
    <text evidence="1">Belongs to the DENND6 family.</text>
</comment>
<dbReference type="Gene3D" id="3.40.50.11500">
    <property type="match status" value="1"/>
</dbReference>
<keyword evidence="4" id="KW-1185">Reference proteome</keyword>
<comment type="caution">
    <text evidence="3">The sequence shown here is derived from an EMBL/GenBank/DDBJ whole genome shotgun (WGS) entry which is preliminary data.</text>
</comment>
<dbReference type="Proteomes" id="UP000054843">
    <property type="component" value="Unassembled WGS sequence"/>
</dbReference>
<dbReference type="InterPro" id="IPR043153">
    <property type="entry name" value="DENN_C"/>
</dbReference>
<evidence type="ECO:0000256" key="1">
    <source>
        <dbReference type="ARBA" id="ARBA00007159"/>
    </source>
</evidence>
<evidence type="ECO:0000313" key="3">
    <source>
        <dbReference type="EMBL" id="KRZ68066.1"/>
    </source>
</evidence>
<dbReference type="STRING" id="268474.A0A0V1M9F1"/>
<accession>A0A0V1M9F1</accession>
<sequence>LEVDLFFQIKYPNEAELTKTEILNICYLSFPDSNSDCLGDTQFYFRIRRSARGKEITNPPLVEYNKMCPSALEIDPDYFFGFVFFRQVKDSSLPRGYFQKSIVLLTQLPLVNFYQFVVCKIAPAFFSAGLPLIEAVCQEMNHWEPPLPGALLNLPLMGSVIKLRLPSRLDKPGVREDLIGLQKMNESCYTLLNVYEPDLYECLSLYLPHLHMLWELVLLGEPIVVMAPSPDVSSAVVQSLISLIWPLQYRYDYRPYFTIQDSDFKEYLLSQPGIQHHVILGTTNLYFIKAMENWPHVLRLSTDSKRKGKRTGGTHKIRRHIGLKAMEEKSGLFSKYKCLLSKHGVLMKKLMKGIHTNRPKEAQCMMIRRHFMDLTHSFLFPLEQYLANTMPLQKDISPWKDAPRLREFDKEEFLKFVENADLPSRTGIKGDWINLYRYENFYLLVKTKTNRGEHAVAYASFRSFGWR</sequence>
<protein>
    <submittedName>
        <fullName evidence="3">Protein DENND6A</fullName>
    </submittedName>
</protein>
<reference evidence="3 4" key="1">
    <citation type="submission" date="2015-01" db="EMBL/GenBank/DDBJ databases">
        <title>Evolution of Trichinella species and genotypes.</title>
        <authorList>
            <person name="Korhonen P.K."/>
            <person name="Edoardo P."/>
            <person name="Giuseppe L.R."/>
            <person name="Gasser R.B."/>
        </authorList>
    </citation>
    <scope>NUCLEOTIDE SEQUENCE [LARGE SCALE GENOMIC DNA]</scope>
    <source>
        <strain evidence="3">ISS1980</strain>
    </source>
</reference>
<dbReference type="OrthoDB" id="10265409at2759"/>
<dbReference type="AlphaFoldDB" id="A0A0V1M9F1"/>
<feature type="domain" description="UDENN" evidence="2">
    <location>
        <begin position="1"/>
        <end position="456"/>
    </location>
</feature>
<dbReference type="InterPro" id="IPR024224">
    <property type="entry name" value="DENND6"/>
</dbReference>
<dbReference type="GO" id="GO:0005085">
    <property type="term" value="F:guanyl-nucleotide exchange factor activity"/>
    <property type="evidence" value="ECO:0007669"/>
    <property type="project" value="InterPro"/>
</dbReference>
<name>A0A0V1M9F1_9BILA</name>
<organism evidence="3 4">
    <name type="scientific">Trichinella papuae</name>
    <dbReference type="NCBI Taxonomy" id="268474"/>
    <lineage>
        <taxon>Eukaryota</taxon>
        <taxon>Metazoa</taxon>
        <taxon>Ecdysozoa</taxon>
        <taxon>Nematoda</taxon>
        <taxon>Enoplea</taxon>
        <taxon>Dorylaimia</taxon>
        <taxon>Trichinellida</taxon>
        <taxon>Trichinellidae</taxon>
        <taxon>Trichinella</taxon>
    </lineage>
</organism>
<dbReference type="PANTHER" id="PTHR13677:SF0">
    <property type="entry name" value="LD41638P"/>
    <property type="match status" value="1"/>
</dbReference>
<proteinExistence type="inferred from homology"/>
<evidence type="ECO:0000259" key="2">
    <source>
        <dbReference type="PROSITE" id="PS50211"/>
    </source>
</evidence>
<evidence type="ECO:0000313" key="4">
    <source>
        <dbReference type="Proteomes" id="UP000054843"/>
    </source>
</evidence>
<dbReference type="PROSITE" id="PS50211">
    <property type="entry name" value="DENN"/>
    <property type="match status" value="1"/>
</dbReference>
<dbReference type="InterPro" id="IPR037516">
    <property type="entry name" value="Tripartite_DENN"/>
</dbReference>
<feature type="non-terminal residue" evidence="3">
    <location>
        <position position="1"/>
    </location>
</feature>
<dbReference type="PANTHER" id="PTHR13677">
    <property type="entry name" value="LD41638P"/>
    <property type="match status" value="1"/>
</dbReference>